<reference evidence="12 13" key="1">
    <citation type="submission" date="2024-01" db="EMBL/GenBank/DDBJ databases">
        <title>Genomic insights into the taxonomy and metabolism of the cyanobacterium Pannus brasiliensis CCIBt3594.</title>
        <authorList>
            <person name="Machado M."/>
            <person name="Botero N.B."/>
            <person name="Andreote A.P.D."/>
            <person name="Feitosa A.M.T."/>
            <person name="Popin R."/>
            <person name="Sivonen K."/>
            <person name="Fiore M.F."/>
        </authorList>
    </citation>
    <scope>NUCLEOTIDE SEQUENCE [LARGE SCALE GENOMIC DNA]</scope>
    <source>
        <strain evidence="12 13">CCIBt3594</strain>
    </source>
</reference>
<evidence type="ECO:0000256" key="2">
    <source>
        <dbReference type="ARBA" id="ARBA00009622"/>
    </source>
</evidence>
<protein>
    <submittedName>
        <fullName evidence="12">Tetratricopeptide repeat protein</fullName>
    </submittedName>
</protein>
<evidence type="ECO:0000259" key="11">
    <source>
        <dbReference type="Pfam" id="PF00931"/>
    </source>
</evidence>
<dbReference type="GO" id="GO:0005871">
    <property type="term" value="C:kinesin complex"/>
    <property type="evidence" value="ECO:0007669"/>
    <property type="project" value="InterPro"/>
</dbReference>
<feature type="repeat" description="TPR" evidence="10">
    <location>
        <begin position="530"/>
        <end position="563"/>
    </location>
</feature>
<dbReference type="SUPFAM" id="SSF52540">
    <property type="entry name" value="P-loop containing nucleoside triphosphate hydrolases"/>
    <property type="match status" value="1"/>
</dbReference>
<keyword evidence="6 10" id="KW-0802">TPR repeat</keyword>
<evidence type="ECO:0000256" key="6">
    <source>
        <dbReference type="ARBA" id="ARBA00022803"/>
    </source>
</evidence>
<dbReference type="PANTHER" id="PTHR45783">
    <property type="entry name" value="KINESIN LIGHT CHAIN"/>
    <property type="match status" value="1"/>
</dbReference>
<evidence type="ECO:0000256" key="3">
    <source>
        <dbReference type="ARBA" id="ARBA00022490"/>
    </source>
</evidence>
<dbReference type="GO" id="GO:0005874">
    <property type="term" value="C:microtubule"/>
    <property type="evidence" value="ECO:0007669"/>
    <property type="project" value="UniProtKB-KW"/>
</dbReference>
<evidence type="ECO:0000256" key="7">
    <source>
        <dbReference type="ARBA" id="ARBA00023054"/>
    </source>
</evidence>
<sequence>MNGEPGKNIDIYAPNASGSNLIRAEKISDSTFIGQIINQAQPPNPPTGIPSNLPYRGKPPEKFFGREERLKEIDNALKEDHALAICAVAGMGGIGKTELAVQYAIRSQEEYPAGLCWLSGRVSDLGFQIVNFALTKLGLVIPDYIQLPEQQLEYCWNHWREGDALIVYDDVVDYRALVYPILPPGNQARFKVLMTSREKPGENYRKIDLEVLDEDSALDLLRSLVGSERVTAEWEGAKALCEWLGYLPLGLELVGRYLAKDRTRTIETVQKRLNSKRLQAKALIPDGKGDSIARLGVAAAFELSWEELPRDARELACRLSLFAPAPIPWVLVENCALADAEDRDEAAEELEELRNGQLIDRSLLEINEENHYRLHPLIREFFIAKQGESENIDDYKRDLCRVMAKEAEKIPGTVTVPIMRAITVIIPHLEEVGEKLTDWLEDEDLIWPCFTLASIYEARNQFDTVEKWYRKSLDVAKQRFGEEHPAVATSLNNLAYLYRETGRYGEAEPLYRQALEMRKRLLGEEHPDVATSLNNLAYLYRETGRYGEADPLLRQALEMRKRLLGEEHLDVAMSLNNLAELYRETGRYGEAEPLYRQALEMGKRLLGEE</sequence>
<feature type="repeat" description="TPR" evidence="10">
    <location>
        <begin position="488"/>
        <end position="521"/>
    </location>
</feature>
<dbReference type="AlphaFoldDB" id="A0AAW9QSN2"/>
<gene>
    <name evidence="12" type="ORF">V0288_23340</name>
</gene>
<dbReference type="PROSITE" id="PS50005">
    <property type="entry name" value="TPR"/>
    <property type="match status" value="3"/>
</dbReference>
<dbReference type="GO" id="GO:0043531">
    <property type="term" value="F:ADP binding"/>
    <property type="evidence" value="ECO:0007669"/>
    <property type="project" value="InterPro"/>
</dbReference>
<keyword evidence="7" id="KW-0175">Coiled coil</keyword>
<feature type="non-terminal residue" evidence="12">
    <location>
        <position position="609"/>
    </location>
</feature>
<organism evidence="12 13">
    <name type="scientific">Pannus brasiliensis CCIBt3594</name>
    <dbReference type="NCBI Taxonomy" id="1427578"/>
    <lineage>
        <taxon>Bacteria</taxon>
        <taxon>Bacillati</taxon>
        <taxon>Cyanobacteriota</taxon>
        <taxon>Cyanophyceae</taxon>
        <taxon>Oscillatoriophycideae</taxon>
        <taxon>Chroococcales</taxon>
        <taxon>Microcystaceae</taxon>
        <taxon>Pannus</taxon>
    </lineage>
</organism>
<dbReference type="Gene3D" id="3.40.50.300">
    <property type="entry name" value="P-loop containing nucleotide triphosphate hydrolases"/>
    <property type="match status" value="1"/>
</dbReference>
<evidence type="ECO:0000256" key="9">
    <source>
        <dbReference type="ARBA" id="ARBA00023212"/>
    </source>
</evidence>
<feature type="domain" description="NB-ARC" evidence="11">
    <location>
        <begin position="67"/>
        <end position="229"/>
    </location>
</feature>
<dbReference type="SUPFAM" id="SSF48452">
    <property type="entry name" value="TPR-like"/>
    <property type="match status" value="1"/>
</dbReference>
<evidence type="ECO:0000256" key="10">
    <source>
        <dbReference type="PROSITE-ProRule" id="PRU00339"/>
    </source>
</evidence>
<dbReference type="Pfam" id="PF00931">
    <property type="entry name" value="NB-ARC"/>
    <property type="match status" value="1"/>
</dbReference>
<dbReference type="Gene3D" id="1.25.40.10">
    <property type="entry name" value="Tetratricopeptide repeat domain"/>
    <property type="match status" value="1"/>
</dbReference>
<evidence type="ECO:0000313" key="12">
    <source>
        <dbReference type="EMBL" id="MEG3440083.1"/>
    </source>
</evidence>
<evidence type="ECO:0000256" key="1">
    <source>
        <dbReference type="ARBA" id="ARBA00004245"/>
    </source>
</evidence>
<evidence type="ECO:0000256" key="5">
    <source>
        <dbReference type="ARBA" id="ARBA00022737"/>
    </source>
</evidence>
<dbReference type="InterPro" id="IPR011990">
    <property type="entry name" value="TPR-like_helical_dom_sf"/>
</dbReference>
<evidence type="ECO:0000256" key="8">
    <source>
        <dbReference type="ARBA" id="ARBA00023175"/>
    </source>
</evidence>
<keyword evidence="3" id="KW-0963">Cytoplasm</keyword>
<feature type="repeat" description="TPR" evidence="10">
    <location>
        <begin position="572"/>
        <end position="605"/>
    </location>
</feature>
<dbReference type="InterPro" id="IPR002182">
    <property type="entry name" value="NB-ARC"/>
</dbReference>
<keyword evidence="8" id="KW-0505">Motor protein</keyword>
<proteinExistence type="inferred from homology"/>
<comment type="caution">
    <text evidence="12">The sequence shown here is derived from an EMBL/GenBank/DDBJ whole genome shotgun (WGS) entry which is preliminary data.</text>
</comment>
<dbReference type="EMBL" id="JBAFSM010000073">
    <property type="protein sequence ID" value="MEG3440083.1"/>
    <property type="molecule type" value="Genomic_DNA"/>
</dbReference>
<dbReference type="GO" id="GO:0005737">
    <property type="term" value="C:cytoplasm"/>
    <property type="evidence" value="ECO:0007669"/>
    <property type="project" value="TreeGrafter"/>
</dbReference>
<dbReference type="Pfam" id="PF13424">
    <property type="entry name" value="TPR_12"/>
    <property type="match status" value="2"/>
</dbReference>
<keyword evidence="5" id="KW-0677">Repeat</keyword>
<dbReference type="Proteomes" id="UP001328733">
    <property type="component" value="Unassembled WGS sequence"/>
</dbReference>
<dbReference type="GO" id="GO:0007018">
    <property type="term" value="P:microtubule-based movement"/>
    <property type="evidence" value="ECO:0007669"/>
    <property type="project" value="TreeGrafter"/>
</dbReference>
<keyword evidence="9" id="KW-0206">Cytoskeleton</keyword>
<comment type="subcellular location">
    <subcellularLocation>
        <location evidence="1">Cytoplasm</location>
        <location evidence="1">Cytoskeleton</location>
    </subcellularLocation>
</comment>
<dbReference type="InterPro" id="IPR002151">
    <property type="entry name" value="Kinesin_light"/>
</dbReference>
<dbReference type="InterPro" id="IPR019734">
    <property type="entry name" value="TPR_rpt"/>
</dbReference>
<evidence type="ECO:0000313" key="13">
    <source>
        <dbReference type="Proteomes" id="UP001328733"/>
    </source>
</evidence>
<dbReference type="PANTHER" id="PTHR45783:SF3">
    <property type="entry name" value="KINESIN LIGHT CHAIN"/>
    <property type="match status" value="1"/>
</dbReference>
<keyword evidence="4" id="KW-0493">Microtubule</keyword>
<comment type="similarity">
    <text evidence="2">Belongs to the kinesin light chain family.</text>
</comment>
<dbReference type="PRINTS" id="PR00381">
    <property type="entry name" value="KINESINLIGHT"/>
</dbReference>
<dbReference type="InterPro" id="IPR027417">
    <property type="entry name" value="P-loop_NTPase"/>
</dbReference>
<dbReference type="SMART" id="SM00028">
    <property type="entry name" value="TPR"/>
    <property type="match status" value="4"/>
</dbReference>
<dbReference type="GO" id="GO:0019894">
    <property type="term" value="F:kinesin binding"/>
    <property type="evidence" value="ECO:0007669"/>
    <property type="project" value="TreeGrafter"/>
</dbReference>
<evidence type="ECO:0000256" key="4">
    <source>
        <dbReference type="ARBA" id="ARBA00022701"/>
    </source>
</evidence>
<accession>A0AAW9QSN2</accession>
<name>A0AAW9QSN2_9CHRO</name>
<dbReference type="RefSeq" id="WP_332867552.1">
    <property type="nucleotide sequence ID" value="NZ_JBAFSM010000073.1"/>
</dbReference>
<keyword evidence="13" id="KW-1185">Reference proteome</keyword>